<gene>
    <name evidence="6" type="ORF">FC98_GL002013</name>
</gene>
<comment type="caution">
    <text evidence="6">The sequence shown here is derived from an EMBL/GenBank/DDBJ whole genome shotgun (WGS) entry which is preliminary data.</text>
</comment>
<dbReference type="PROSITE" id="PS00211">
    <property type="entry name" value="ABC_TRANSPORTER_1"/>
    <property type="match status" value="1"/>
</dbReference>
<evidence type="ECO:0000256" key="4">
    <source>
        <dbReference type="ARBA" id="ARBA00022840"/>
    </source>
</evidence>
<keyword evidence="2" id="KW-0813">Transport</keyword>
<dbReference type="Gene3D" id="3.40.50.300">
    <property type="entry name" value="P-loop containing nucleotide triphosphate hydrolases"/>
    <property type="match status" value="1"/>
</dbReference>
<dbReference type="InterPro" id="IPR027417">
    <property type="entry name" value="P-loop_NTPase"/>
</dbReference>
<proteinExistence type="inferred from homology"/>
<dbReference type="PANTHER" id="PTHR43335">
    <property type="entry name" value="ABC TRANSPORTER, ATP-BINDING PROTEIN"/>
    <property type="match status" value="1"/>
</dbReference>
<dbReference type="EMBL" id="AZEB01000004">
    <property type="protein sequence ID" value="KRL22777.1"/>
    <property type="molecule type" value="Genomic_DNA"/>
</dbReference>
<sequence>MQYQAQSGGVIGMTDILAFKHLTKQFGKRKVLDDLSFNIPRGHVVGLVGPNGAGKSTIMKCILGIYSYDKGALFFDQQRITASNVKVMSSRTGALIESPSIYPFLSGWQHFKLYSAPKDNVARIIKLLGMDSYIHQQVTAYSFGMKQKLGIALALINQPELVILDEPMNGLDLMATLDLRRIIRSEVKRGTTFIVSSHILSELEKISDDIILINNGKLVFQTTLKELQGLGNRYYLVTTDDNEKAMRLLANSGITAELRENAVLIDNTTDNLTNSLKILLANDLHLDDVNHQEIDLETATLHFIKESKGGVDHD</sequence>
<dbReference type="PATRIC" id="fig|1423766.4.peg.2088"/>
<dbReference type="GO" id="GO:0005524">
    <property type="term" value="F:ATP binding"/>
    <property type="evidence" value="ECO:0007669"/>
    <property type="project" value="UniProtKB-KW"/>
</dbReference>
<dbReference type="SUPFAM" id="SSF52540">
    <property type="entry name" value="P-loop containing nucleoside triphosphate hydrolases"/>
    <property type="match status" value="1"/>
</dbReference>
<name>A0A0R1NSU6_9LACO</name>
<evidence type="ECO:0000256" key="3">
    <source>
        <dbReference type="ARBA" id="ARBA00022741"/>
    </source>
</evidence>
<reference evidence="6 7" key="1">
    <citation type="journal article" date="2015" name="Genome Announc.">
        <title>Expanding the biotechnology potential of lactobacilli through comparative genomics of 213 strains and associated genera.</title>
        <authorList>
            <person name="Sun Z."/>
            <person name="Harris H.M."/>
            <person name="McCann A."/>
            <person name="Guo C."/>
            <person name="Argimon S."/>
            <person name="Zhang W."/>
            <person name="Yang X."/>
            <person name="Jeffery I.B."/>
            <person name="Cooney J.C."/>
            <person name="Kagawa T.F."/>
            <person name="Liu W."/>
            <person name="Song Y."/>
            <person name="Salvetti E."/>
            <person name="Wrobel A."/>
            <person name="Rasinkangas P."/>
            <person name="Parkhill J."/>
            <person name="Rea M.C."/>
            <person name="O'Sullivan O."/>
            <person name="Ritari J."/>
            <person name="Douillard F.P."/>
            <person name="Paul Ross R."/>
            <person name="Yang R."/>
            <person name="Briner A.E."/>
            <person name="Felis G.E."/>
            <person name="de Vos W.M."/>
            <person name="Barrangou R."/>
            <person name="Klaenhammer T.R."/>
            <person name="Caufield P.W."/>
            <person name="Cui Y."/>
            <person name="Zhang H."/>
            <person name="O'Toole P.W."/>
        </authorList>
    </citation>
    <scope>NUCLEOTIDE SEQUENCE [LARGE SCALE GENOMIC DNA]</scope>
    <source>
        <strain evidence="6 7">DSM 19906</strain>
    </source>
</reference>
<dbReference type="GO" id="GO:0016887">
    <property type="term" value="F:ATP hydrolysis activity"/>
    <property type="evidence" value="ECO:0007669"/>
    <property type="project" value="InterPro"/>
</dbReference>
<dbReference type="PANTHER" id="PTHR43335:SF4">
    <property type="entry name" value="ABC TRANSPORTER, ATP-BINDING PROTEIN"/>
    <property type="match status" value="1"/>
</dbReference>
<dbReference type="Pfam" id="PF00005">
    <property type="entry name" value="ABC_tran"/>
    <property type="match status" value="1"/>
</dbReference>
<evidence type="ECO:0000313" key="7">
    <source>
        <dbReference type="Proteomes" id="UP000051439"/>
    </source>
</evidence>
<dbReference type="InterPro" id="IPR003593">
    <property type="entry name" value="AAA+_ATPase"/>
</dbReference>
<accession>A0A0R1NSU6</accession>
<dbReference type="InterPro" id="IPR003439">
    <property type="entry name" value="ABC_transporter-like_ATP-bd"/>
</dbReference>
<comment type="similarity">
    <text evidence="1">Belongs to the ABC transporter superfamily.</text>
</comment>
<dbReference type="AlphaFoldDB" id="A0A0R1NSU6"/>
<protein>
    <submittedName>
        <fullName evidence="6">Mutacin ABC transporter, ATP-binding protein MutF family protein</fullName>
    </submittedName>
</protein>
<dbReference type="PROSITE" id="PS50893">
    <property type="entry name" value="ABC_TRANSPORTER_2"/>
    <property type="match status" value="1"/>
</dbReference>
<evidence type="ECO:0000256" key="2">
    <source>
        <dbReference type="ARBA" id="ARBA00022448"/>
    </source>
</evidence>
<evidence type="ECO:0000256" key="1">
    <source>
        <dbReference type="ARBA" id="ARBA00005417"/>
    </source>
</evidence>
<evidence type="ECO:0000259" key="5">
    <source>
        <dbReference type="PROSITE" id="PS50893"/>
    </source>
</evidence>
<keyword evidence="3" id="KW-0547">Nucleotide-binding</keyword>
<organism evidence="6 7">
    <name type="scientific">Lentilactobacillus kisonensis DSM 19906 = JCM 15041</name>
    <dbReference type="NCBI Taxonomy" id="1423766"/>
    <lineage>
        <taxon>Bacteria</taxon>
        <taxon>Bacillati</taxon>
        <taxon>Bacillota</taxon>
        <taxon>Bacilli</taxon>
        <taxon>Lactobacillales</taxon>
        <taxon>Lactobacillaceae</taxon>
        <taxon>Lentilactobacillus</taxon>
    </lineage>
</organism>
<dbReference type="InterPro" id="IPR017871">
    <property type="entry name" value="ABC_transporter-like_CS"/>
</dbReference>
<dbReference type="SMART" id="SM00382">
    <property type="entry name" value="AAA"/>
    <property type="match status" value="1"/>
</dbReference>
<dbReference type="Proteomes" id="UP000051439">
    <property type="component" value="Unassembled WGS sequence"/>
</dbReference>
<evidence type="ECO:0000313" key="6">
    <source>
        <dbReference type="EMBL" id="KRL22777.1"/>
    </source>
</evidence>
<keyword evidence="4 6" id="KW-0067">ATP-binding</keyword>
<keyword evidence="7" id="KW-1185">Reference proteome</keyword>
<feature type="domain" description="ABC transporter" evidence="5">
    <location>
        <begin position="17"/>
        <end position="240"/>
    </location>
</feature>